<dbReference type="Gene3D" id="2.160.20.10">
    <property type="entry name" value="Single-stranded right-handed beta-helix, Pectin lyase-like"/>
    <property type="match status" value="1"/>
</dbReference>
<evidence type="ECO:0000256" key="1">
    <source>
        <dbReference type="ARBA" id="ARBA00004191"/>
    </source>
</evidence>
<keyword evidence="6 8" id="KW-0326">Glycosidase</keyword>
<dbReference type="InterPro" id="IPR000743">
    <property type="entry name" value="Glyco_hydro_28"/>
</dbReference>
<sequence>MAWSSSALQRPSLLMLLLVLITGVEVQSKHFNVDGFGAVGDGKTESNQGFLKAQKAACGWKGGATVVVPRGKYFVRGVIFSGHCKGPIGFKLMGDLLAPKYESSINSKPLDFWLKSSYVENLSIYGGGKLYGERSSIWSYKGKCVQEGCSTPSPHSLRLEFIKFGSVSDIKSIDSKDKHISIFGWINVHMRGVNVYAPGNSPNTDGIHISLSRNIQIEHSIIRTGDDCITIISLAMESALGA</sequence>
<dbReference type="GO" id="GO:0004650">
    <property type="term" value="F:polygalacturonase activity"/>
    <property type="evidence" value="ECO:0007669"/>
    <property type="project" value="InterPro"/>
</dbReference>
<dbReference type="Pfam" id="PF00295">
    <property type="entry name" value="Glyco_hydro_28"/>
    <property type="match status" value="1"/>
</dbReference>
<evidence type="ECO:0000313" key="11">
    <source>
        <dbReference type="Proteomes" id="UP001168098"/>
    </source>
</evidence>
<dbReference type="SUPFAM" id="SSF51126">
    <property type="entry name" value="Pectin lyase-like"/>
    <property type="match status" value="1"/>
</dbReference>
<keyword evidence="7" id="KW-0961">Cell wall biogenesis/degradation</keyword>
<evidence type="ECO:0000256" key="5">
    <source>
        <dbReference type="ARBA" id="ARBA00022801"/>
    </source>
</evidence>
<evidence type="ECO:0000256" key="6">
    <source>
        <dbReference type="ARBA" id="ARBA00023295"/>
    </source>
</evidence>
<name>A0AA38YKU7_VITRO</name>
<keyword evidence="4" id="KW-0964">Secreted</keyword>
<comment type="caution">
    <text evidence="10">The sequence shown here is derived from an EMBL/GenBank/DDBJ whole genome shotgun (WGS) entry which is preliminary data.</text>
</comment>
<dbReference type="EMBL" id="JARBHA010000019">
    <property type="protein sequence ID" value="KAJ9672287.1"/>
    <property type="molecule type" value="Genomic_DNA"/>
</dbReference>
<comment type="subcellular location">
    <subcellularLocation>
        <location evidence="1">Secreted</location>
        <location evidence="1">Cell wall</location>
    </subcellularLocation>
</comment>
<feature type="signal peptide" evidence="9">
    <location>
        <begin position="1"/>
        <end position="26"/>
    </location>
</feature>
<dbReference type="AlphaFoldDB" id="A0AA38YKU7"/>
<accession>A0AA38YKU7</accession>
<evidence type="ECO:0000256" key="8">
    <source>
        <dbReference type="RuleBase" id="RU361169"/>
    </source>
</evidence>
<comment type="similarity">
    <text evidence="2 8">Belongs to the glycosyl hydrolase 28 family.</text>
</comment>
<evidence type="ECO:0000313" key="10">
    <source>
        <dbReference type="EMBL" id="KAJ9672287.1"/>
    </source>
</evidence>
<evidence type="ECO:0000256" key="2">
    <source>
        <dbReference type="ARBA" id="ARBA00008834"/>
    </source>
</evidence>
<keyword evidence="11" id="KW-1185">Reference proteome</keyword>
<evidence type="ECO:0000256" key="9">
    <source>
        <dbReference type="SAM" id="SignalP"/>
    </source>
</evidence>
<reference evidence="10 11" key="1">
    <citation type="journal article" date="2023" name="BMC Biotechnol.">
        <title>Vitis rotundifolia cv Carlos genome sequencing.</title>
        <authorList>
            <person name="Huff M."/>
            <person name="Hulse-Kemp A."/>
            <person name="Scheffler B."/>
            <person name="Youngblood R."/>
            <person name="Simpson S."/>
            <person name="Babiker E."/>
            <person name="Staton M."/>
        </authorList>
    </citation>
    <scope>NUCLEOTIDE SEQUENCE [LARGE SCALE GENOMIC DNA]</scope>
    <source>
        <tissue evidence="10">Leaf</tissue>
    </source>
</reference>
<evidence type="ECO:0000256" key="4">
    <source>
        <dbReference type="ARBA" id="ARBA00022525"/>
    </source>
</evidence>
<dbReference type="Proteomes" id="UP001168098">
    <property type="component" value="Unassembled WGS sequence"/>
</dbReference>
<dbReference type="PANTHER" id="PTHR31375">
    <property type="match status" value="1"/>
</dbReference>
<evidence type="ECO:0000256" key="7">
    <source>
        <dbReference type="ARBA" id="ARBA00023316"/>
    </source>
</evidence>
<evidence type="ECO:0008006" key="12">
    <source>
        <dbReference type="Google" id="ProtNLM"/>
    </source>
</evidence>
<keyword evidence="9" id="KW-0732">Signal</keyword>
<gene>
    <name evidence="10" type="ORF">PVL29_025769</name>
</gene>
<proteinExistence type="inferred from homology"/>
<feature type="chain" id="PRO_5041276636" description="Polygalacturonase" evidence="9">
    <location>
        <begin position="27"/>
        <end position="242"/>
    </location>
</feature>
<protein>
    <recommendedName>
        <fullName evidence="12">Polygalacturonase</fullName>
    </recommendedName>
</protein>
<evidence type="ECO:0000256" key="3">
    <source>
        <dbReference type="ARBA" id="ARBA00022512"/>
    </source>
</evidence>
<dbReference type="GO" id="GO:0071555">
    <property type="term" value="P:cell wall organization"/>
    <property type="evidence" value="ECO:0007669"/>
    <property type="project" value="UniProtKB-KW"/>
</dbReference>
<keyword evidence="3" id="KW-0134">Cell wall</keyword>
<keyword evidence="5 8" id="KW-0378">Hydrolase</keyword>
<dbReference type="GO" id="GO:0005975">
    <property type="term" value="P:carbohydrate metabolic process"/>
    <property type="evidence" value="ECO:0007669"/>
    <property type="project" value="InterPro"/>
</dbReference>
<dbReference type="InterPro" id="IPR011050">
    <property type="entry name" value="Pectin_lyase_fold/virulence"/>
</dbReference>
<dbReference type="InterPro" id="IPR012334">
    <property type="entry name" value="Pectin_lyas_fold"/>
</dbReference>
<organism evidence="10 11">
    <name type="scientific">Vitis rotundifolia</name>
    <name type="common">Muscadine grape</name>
    <dbReference type="NCBI Taxonomy" id="103349"/>
    <lineage>
        <taxon>Eukaryota</taxon>
        <taxon>Viridiplantae</taxon>
        <taxon>Streptophyta</taxon>
        <taxon>Embryophyta</taxon>
        <taxon>Tracheophyta</taxon>
        <taxon>Spermatophyta</taxon>
        <taxon>Magnoliopsida</taxon>
        <taxon>eudicotyledons</taxon>
        <taxon>Gunneridae</taxon>
        <taxon>Pentapetalae</taxon>
        <taxon>rosids</taxon>
        <taxon>Vitales</taxon>
        <taxon>Vitaceae</taxon>
        <taxon>Viteae</taxon>
        <taxon>Vitis</taxon>
    </lineage>
</organism>